<keyword evidence="3" id="KW-1185">Reference proteome</keyword>
<comment type="caution">
    <text evidence="2">The sequence shown here is derived from an EMBL/GenBank/DDBJ whole genome shotgun (WGS) entry which is preliminary data.</text>
</comment>
<evidence type="ECO:0000256" key="1">
    <source>
        <dbReference type="SAM" id="Phobius"/>
    </source>
</evidence>
<feature type="transmembrane region" description="Helical" evidence="1">
    <location>
        <begin position="33"/>
        <end position="54"/>
    </location>
</feature>
<sequence>MGALGRWSLGTGLVLTALAVVCAAVDVVPVATIAGILAIVAWVVAGYDAVYRALERRELRRRADRARRAGGDR</sequence>
<organism evidence="2 3">
    <name type="scientific">Isoptericola halotolerans</name>
    <dbReference type="NCBI Taxonomy" id="300560"/>
    <lineage>
        <taxon>Bacteria</taxon>
        <taxon>Bacillati</taxon>
        <taxon>Actinomycetota</taxon>
        <taxon>Actinomycetes</taxon>
        <taxon>Micrococcales</taxon>
        <taxon>Promicromonosporaceae</taxon>
        <taxon>Isoptericola</taxon>
    </lineage>
</organism>
<evidence type="ECO:0000313" key="2">
    <source>
        <dbReference type="EMBL" id="NOV96179.1"/>
    </source>
</evidence>
<reference evidence="2 3" key="1">
    <citation type="submission" date="2020-05" db="EMBL/GenBank/DDBJ databases">
        <title>Genomic Encyclopedia of Type Strains, Phase III (KMG-III): the genomes of soil and plant-associated and newly described type strains.</title>
        <authorList>
            <person name="Whitman W."/>
        </authorList>
    </citation>
    <scope>NUCLEOTIDE SEQUENCE [LARGE SCALE GENOMIC DNA]</scope>
    <source>
        <strain evidence="2 3">KCTC 19046</strain>
    </source>
</reference>
<gene>
    <name evidence="2" type="ORF">HDG69_000732</name>
</gene>
<keyword evidence="1" id="KW-1133">Transmembrane helix</keyword>
<keyword evidence="1" id="KW-0472">Membrane</keyword>
<keyword evidence="1" id="KW-0812">Transmembrane</keyword>
<accession>A0ABX1ZZZ3</accession>
<protein>
    <submittedName>
        <fullName evidence="2">Uncharacterized protein</fullName>
    </submittedName>
</protein>
<proteinExistence type="predicted"/>
<dbReference type="Proteomes" id="UP000757540">
    <property type="component" value="Unassembled WGS sequence"/>
</dbReference>
<evidence type="ECO:0000313" key="3">
    <source>
        <dbReference type="Proteomes" id="UP000757540"/>
    </source>
</evidence>
<dbReference type="RefSeq" id="WP_171782406.1">
    <property type="nucleotide sequence ID" value="NZ_BAAAML010000002.1"/>
</dbReference>
<name>A0ABX1ZZZ3_9MICO</name>
<dbReference type="EMBL" id="JABEZU010000001">
    <property type="protein sequence ID" value="NOV96179.1"/>
    <property type="molecule type" value="Genomic_DNA"/>
</dbReference>